<organism evidence="2 3">
    <name type="scientific">Streptomyces viridiviolaceus</name>
    <dbReference type="NCBI Taxonomy" id="68282"/>
    <lineage>
        <taxon>Bacteria</taxon>
        <taxon>Bacillati</taxon>
        <taxon>Actinomycetota</taxon>
        <taxon>Actinomycetes</taxon>
        <taxon>Kitasatosporales</taxon>
        <taxon>Streptomycetaceae</taxon>
        <taxon>Streptomyces</taxon>
    </lineage>
</organism>
<accession>A0ABW2EBE0</accession>
<comment type="caution">
    <text evidence="2">The sequence shown here is derived from an EMBL/GenBank/DDBJ whole genome shotgun (WGS) entry which is preliminary data.</text>
</comment>
<feature type="region of interest" description="Disordered" evidence="1">
    <location>
        <begin position="136"/>
        <end position="161"/>
    </location>
</feature>
<gene>
    <name evidence="2" type="ORF">ACFQMH_31325</name>
</gene>
<dbReference type="RefSeq" id="WP_189878865.1">
    <property type="nucleotide sequence ID" value="NZ_BMWA01000030.1"/>
</dbReference>
<sequence length="161" mass="17017">MSGPDGRPPNASTSAWLEPPGPGARQAVVQDDAAVAGWVKEIFPCTWNTAAALHAYLVFENGQILDDAAHRSYLVPSRRHPSHHSEATLPVPDLDGPMPAGPRRAIAVHLPANEPPGSQGDHATVDTTRLDLESELVRSSGRPVSQMAGELGVNHERCGSG</sequence>
<reference evidence="3" key="1">
    <citation type="journal article" date="2019" name="Int. J. Syst. Evol. Microbiol.">
        <title>The Global Catalogue of Microorganisms (GCM) 10K type strain sequencing project: providing services to taxonomists for standard genome sequencing and annotation.</title>
        <authorList>
            <consortium name="The Broad Institute Genomics Platform"/>
            <consortium name="The Broad Institute Genome Sequencing Center for Infectious Disease"/>
            <person name="Wu L."/>
            <person name="Ma J."/>
        </authorList>
    </citation>
    <scope>NUCLEOTIDE SEQUENCE [LARGE SCALE GENOMIC DNA]</scope>
    <source>
        <strain evidence="3">JCM 4855</strain>
    </source>
</reference>
<name>A0ABW2EBE0_9ACTN</name>
<evidence type="ECO:0000256" key="1">
    <source>
        <dbReference type="SAM" id="MobiDB-lite"/>
    </source>
</evidence>
<feature type="region of interest" description="Disordered" evidence="1">
    <location>
        <begin position="1"/>
        <end position="25"/>
    </location>
</feature>
<evidence type="ECO:0000313" key="2">
    <source>
        <dbReference type="EMBL" id="MFC7016111.1"/>
    </source>
</evidence>
<proteinExistence type="predicted"/>
<dbReference type="EMBL" id="JBHSYM010000073">
    <property type="protein sequence ID" value="MFC7016111.1"/>
    <property type="molecule type" value="Genomic_DNA"/>
</dbReference>
<dbReference type="Proteomes" id="UP001596409">
    <property type="component" value="Unassembled WGS sequence"/>
</dbReference>
<evidence type="ECO:0000313" key="3">
    <source>
        <dbReference type="Proteomes" id="UP001596409"/>
    </source>
</evidence>
<keyword evidence="3" id="KW-1185">Reference proteome</keyword>
<protein>
    <submittedName>
        <fullName evidence="2">Uncharacterized protein</fullName>
    </submittedName>
</protein>
<feature type="region of interest" description="Disordered" evidence="1">
    <location>
        <begin position="77"/>
        <end position="103"/>
    </location>
</feature>